<name>A0A831YDL3_9AQUI</name>
<dbReference type="GO" id="GO:0005975">
    <property type="term" value="P:carbohydrate metabolic process"/>
    <property type="evidence" value="ECO:0007669"/>
    <property type="project" value="InterPro"/>
</dbReference>
<dbReference type="Gene3D" id="3.20.20.70">
    <property type="entry name" value="Aldolase class I"/>
    <property type="match status" value="1"/>
</dbReference>
<feature type="non-terminal residue" evidence="1">
    <location>
        <position position="597"/>
    </location>
</feature>
<reference evidence="1" key="1">
    <citation type="journal article" date="2020" name="mSystems">
        <title>Genome- and Community-Level Interaction Insights into Carbon Utilization and Element Cycling Functions of Hydrothermarchaeota in Hydrothermal Sediment.</title>
        <authorList>
            <person name="Zhou Z."/>
            <person name="Liu Y."/>
            <person name="Xu W."/>
            <person name="Pan J."/>
            <person name="Luo Z.H."/>
            <person name="Li M."/>
        </authorList>
    </citation>
    <scope>NUCLEOTIDE SEQUENCE [LARGE SCALE GENOMIC DNA]</scope>
    <source>
        <strain evidence="1">SpSt-1257</strain>
    </source>
</reference>
<dbReference type="InterPro" id="IPR013785">
    <property type="entry name" value="Aldolase_TIM"/>
</dbReference>
<feature type="non-terminal residue" evidence="1">
    <location>
        <position position="1"/>
    </location>
</feature>
<dbReference type="PANTHER" id="PTHR35882">
    <property type="entry name" value="PELA"/>
    <property type="match status" value="1"/>
</dbReference>
<dbReference type="InterPro" id="IPR011330">
    <property type="entry name" value="Glyco_hydro/deAcase_b/a-brl"/>
</dbReference>
<organism evidence="1">
    <name type="scientific">Sulfurihydrogenibium azorense</name>
    <dbReference type="NCBI Taxonomy" id="309806"/>
    <lineage>
        <taxon>Bacteria</taxon>
        <taxon>Pseudomonadati</taxon>
        <taxon>Aquificota</taxon>
        <taxon>Aquificia</taxon>
        <taxon>Aquificales</taxon>
        <taxon>Hydrogenothermaceae</taxon>
        <taxon>Sulfurihydrogenibium</taxon>
    </lineage>
</organism>
<proteinExistence type="predicted"/>
<dbReference type="AlphaFoldDB" id="A0A831YDL3"/>
<gene>
    <name evidence="1" type="ORF">ENO34_03870</name>
</gene>
<dbReference type="CDD" id="cd10922">
    <property type="entry name" value="CE4_PelA_like_C"/>
    <property type="match status" value="1"/>
</dbReference>
<evidence type="ECO:0000313" key="1">
    <source>
        <dbReference type="EMBL" id="HEV09519.1"/>
    </source>
</evidence>
<protein>
    <submittedName>
        <fullName evidence="1">Polysaccharide deacetylase</fullName>
    </submittedName>
</protein>
<dbReference type="PANTHER" id="PTHR35882:SF2">
    <property type="entry name" value="PELA"/>
    <property type="match status" value="1"/>
</dbReference>
<accession>A0A831YDL3</accession>
<sequence>KVIVIDYVEPKNKGLAKEVAKKIYEHGFIPYVTDKNLKTIGTSIYQIKPRKILMFYDSKLSDPAYSYIHRFYQIFIEYLGYVPVLYDIQKGLPERFLADEYAGILVKLSKVDDEKKFIDWIKQQIDNGIKVFFIDDFPVSEEFLEPLGIYYSGSTSVFDKFQVVYNKYDFFETEPDVKSIPIVNITNGQPVLKIKIKDKILVPFAITDWGGYALEGSFLREIGPNVLFVFDPVKVFRDVFKPDFPALDVTTENGRRILTAHIDGDAFFGVADFNPSKHLGEIIRDRILTKYKIPHTVSIIEGEISPQGLYPDKSKKLEDIARSIFALENIEPASHSFSHPFKWQKLEKLSEEGIFEEKKERGYNLSIKNYYFSLEKEIVGSVEYINRNLLTNGKKVKVFLWTGDCVPSEEAIKLTYKLGIYNVNGGDTTIDAKSPFFSLIGPMGINREDYFQVYAPIQNENVYTNLWRDYYGYINVIDTFKLTDKPYRFKPISIYYHFYSGQKLASLKALYEVYDYALSQDVNPMFLSEYAQRVLEFRNTALCEDIRDNSLIIRGEGNLKTLRFDKDVKPDISQSKGVVGFKVINSSTYISLDNSGD</sequence>
<dbReference type="Proteomes" id="UP000885621">
    <property type="component" value="Unassembled WGS sequence"/>
</dbReference>
<dbReference type="SUPFAM" id="SSF88713">
    <property type="entry name" value="Glycoside hydrolase/deacetylase"/>
    <property type="match status" value="1"/>
</dbReference>
<comment type="caution">
    <text evidence="1">The sequence shown here is derived from an EMBL/GenBank/DDBJ whole genome shotgun (WGS) entry which is preliminary data.</text>
</comment>
<dbReference type="EMBL" id="DSFC01000224">
    <property type="protein sequence ID" value="HEV09519.1"/>
    <property type="molecule type" value="Genomic_DNA"/>
</dbReference>